<reference evidence="2" key="1">
    <citation type="journal article" date="2019" name="Int. J. Syst. Evol. Microbiol.">
        <title>The Global Catalogue of Microorganisms (GCM) 10K type strain sequencing project: providing services to taxonomists for standard genome sequencing and annotation.</title>
        <authorList>
            <consortium name="The Broad Institute Genomics Platform"/>
            <consortium name="The Broad Institute Genome Sequencing Center for Infectious Disease"/>
            <person name="Wu L."/>
            <person name="Ma J."/>
        </authorList>
    </citation>
    <scope>NUCLEOTIDE SEQUENCE [LARGE SCALE GENOMIC DNA]</scope>
    <source>
        <strain evidence="2">NBRC 112502</strain>
    </source>
</reference>
<dbReference type="PANTHER" id="PTHR36451">
    <property type="entry name" value="PAPS-DEPENDENT SULFOTRANSFERASE STF3"/>
    <property type="match status" value="1"/>
</dbReference>
<evidence type="ECO:0000313" key="2">
    <source>
        <dbReference type="Proteomes" id="UP001156641"/>
    </source>
</evidence>
<dbReference type="Pfam" id="PF13469">
    <property type="entry name" value="Sulfotransfer_3"/>
    <property type="match status" value="1"/>
</dbReference>
<proteinExistence type="predicted"/>
<comment type="caution">
    <text evidence="1">The sequence shown here is derived from an EMBL/GenBank/DDBJ whole genome shotgun (WGS) entry which is preliminary data.</text>
</comment>
<accession>A0ABQ5ZZY4</accession>
<organism evidence="1 2">
    <name type="scientific">Acidocella aquatica</name>
    <dbReference type="NCBI Taxonomy" id="1922313"/>
    <lineage>
        <taxon>Bacteria</taxon>
        <taxon>Pseudomonadati</taxon>
        <taxon>Pseudomonadota</taxon>
        <taxon>Alphaproteobacteria</taxon>
        <taxon>Acetobacterales</taxon>
        <taxon>Acidocellaceae</taxon>
        <taxon>Acidocella</taxon>
    </lineage>
</organism>
<protein>
    <submittedName>
        <fullName evidence="1">Sulfotransferase</fullName>
    </submittedName>
</protein>
<dbReference type="Gene3D" id="3.40.50.300">
    <property type="entry name" value="P-loop containing nucleotide triphosphate hydrolases"/>
    <property type="match status" value="1"/>
</dbReference>
<dbReference type="EMBL" id="BSOS01000007">
    <property type="protein sequence ID" value="GLR65769.1"/>
    <property type="molecule type" value="Genomic_DNA"/>
</dbReference>
<evidence type="ECO:0000313" key="1">
    <source>
        <dbReference type="EMBL" id="GLR65769.1"/>
    </source>
</evidence>
<dbReference type="InterPro" id="IPR052736">
    <property type="entry name" value="Stf3_sulfotransferase"/>
</dbReference>
<dbReference type="PANTHER" id="PTHR36451:SF1">
    <property type="entry name" value="OMEGA-HYDROXY-BETA-DIHYDROMENAQUINONE-9 SULFOTRANSFERASE STF3"/>
    <property type="match status" value="1"/>
</dbReference>
<dbReference type="InterPro" id="IPR027417">
    <property type="entry name" value="P-loop_NTPase"/>
</dbReference>
<name>A0ABQ5ZZY4_9PROT</name>
<sequence>MIPQAKLDLAEIIQSATGGQPGVSPDMLEALRILTGSWNQDGHLTPAGAAGKRAGLIRAITNRLRLEDTLTRHPEIIREPIAGPIVIIGLPRSGTTKLHRIIAAGPGMQKLLLWQLLNPVPLPNTPPNGPDPRIALAEAYTQALRANAPELYAAHPMAANEPDEDIFALEVTGYNYINCSTVPAPAYKAWLDQQSFTPVYRWLKLILQVQQFFGHGRGQPWVLKAPQHMGFLPELFSTFPNATIVHCHRDPKITVASYIAMIAAARRASCTIANAADVGRYALEFWGEHTRRYLAARAVLATNHSFVDLAYNSIVADSLACAERIHAAAGLPLPAASRAAMLAWEQSNTQHKHGKHSYNLADAGLTPDDIARAFAQYTNQFGGYF</sequence>
<keyword evidence="2" id="KW-1185">Reference proteome</keyword>
<dbReference type="SUPFAM" id="SSF52540">
    <property type="entry name" value="P-loop containing nucleoside triphosphate hydrolases"/>
    <property type="match status" value="1"/>
</dbReference>
<gene>
    <name evidence="1" type="ORF">GCM10010909_04470</name>
</gene>
<dbReference type="Proteomes" id="UP001156641">
    <property type="component" value="Unassembled WGS sequence"/>
</dbReference>
<dbReference type="RefSeq" id="WP_284256292.1">
    <property type="nucleotide sequence ID" value="NZ_BSOS01000007.1"/>
</dbReference>